<dbReference type="AlphaFoldDB" id="A0ABD3MNK8"/>
<evidence type="ECO:0000256" key="1">
    <source>
        <dbReference type="SAM" id="MobiDB-lite"/>
    </source>
</evidence>
<proteinExistence type="predicted"/>
<protein>
    <submittedName>
        <fullName evidence="2">Uncharacterized protein</fullName>
    </submittedName>
</protein>
<sequence length="331" mass="37014">MMTPEPHHRPTTETPLQSLPRRPERRTGERRRWDQPFKNEDHDDACPVVPNASWTCRENWHSGYLILLTGGAVDYVGPVVVAEGTRHPSTAATATAARRESRSPRPSSSSTDRDASLSSSTSATAFDEESSLPRVRRHRRQERCPPPPLPRPTDGAPSHHRRRRQERSALLRSVFFCCFPSSSGAMDALHLALPRLSRNKARMQNLVDVLREVRDLDHEEASRGSVAAAVRDRRCDNGRDDDGEAAGAVVRRVVRACVRVFAAVIINKNDDDDDAPPLIHGGKGRKAARGYRRSLLRGSHLKCFGRRRRQTSMTRACAKTPWAKSRSAFAD</sequence>
<feature type="compositionally biased region" description="Low complexity" evidence="1">
    <location>
        <begin position="104"/>
        <end position="125"/>
    </location>
</feature>
<feature type="region of interest" description="Disordered" evidence="1">
    <location>
        <begin position="1"/>
        <end position="46"/>
    </location>
</feature>
<dbReference type="EMBL" id="JALLAZ020001770">
    <property type="protein sequence ID" value="KAL3764534.1"/>
    <property type="molecule type" value="Genomic_DNA"/>
</dbReference>
<evidence type="ECO:0000313" key="2">
    <source>
        <dbReference type="EMBL" id="KAL3764534.1"/>
    </source>
</evidence>
<organism evidence="2 3">
    <name type="scientific">Stephanodiscus triporus</name>
    <dbReference type="NCBI Taxonomy" id="2934178"/>
    <lineage>
        <taxon>Eukaryota</taxon>
        <taxon>Sar</taxon>
        <taxon>Stramenopiles</taxon>
        <taxon>Ochrophyta</taxon>
        <taxon>Bacillariophyta</taxon>
        <taxon>Coscinodiscophyceae</taxon>
        <taxon>Thalassiosirophycidae</taxon>
        <taxon>Stephanodiscales</taxon>
        <taxon>Stephanodiscaceae</taxon>
        <taxon>Stephanodiscus</taxon>
    </lineage>
</organism>
<name>A0ABD3MNK8_9STRA</name>
<feature type="region of interest" description="Disordered" evidence="1">
    <location>
        <begin position="87"/>
        <end position="165"/>
    </location>
</feature>
<feature type="compositionally biased region" description="Basic and acidic residues" evidence="1">
    <location>
        <begin position="21"/>
        <end position="45"/>
    </location>
</feature>
<evidence type="ECO:0000313" key="3">
    <source>
        <dbReference type="Proteomes" id="UP001530315"/>
    </source>
</evidence>
<feature type="compositionally biased region" description="Basic and acidic residues" evidence="1">
    <location>
        <begin position="1"/>
        <end position="11"/>
    </location>
</feature>
<comment type="caution">
    <text evidence="2">The sequence shown here is derived from an EMBL/GenBank/DDBJ whole genome shotgun (WGS) entry which is preliminary data.</text>
</comment>
<gene>
    <name evidence="2" type="ORF">ACHAW5_004798</name>
</gene>
<dbReference type="Proteomes" id="UP001530315">
    <property type="component" value="Unassembled WGS sequence"/>
</dbReference>
<reference evidence="2 3" key="1">
    <citation type="submission" date="2024-10" db="EMBL/GenBank/DDBJ databases">
        <title>Updated reference genomes for cyclostephanoid diatoms.</title>
        <authorList>
            <person name="Roberts W.R."/>
            <person name="Alverson A.J."/>
        </authorList>
    </citation>
    <scope>NUCLEOTIDE SEQUENCE [LARGE SCALE GENOMIC DNA]</scope>
    <source>
        <strain evidence="2 3">AJA276-08</strain>
    </source>
</reference>
<accession>A0ABD3MNK8</accession>
<feature type="compositionally biased region" description="Low complexity" evidence="1">
    <location>
        <begin position="87"/>
        <end position="96"/>
    </location>
</feature>
<keyword evidence="3" id="KW-1185">Reference proteome</keyword>